<evidence type="ECO:0000256" key="7">
    <source>
        <dbReference type="ARBA" id="ARBA00023146"/>
    </source>
</evidence>
<dbReference type="InterPro" id="IPR041872">
    <property type="entry name" value="Anticodon_Met"/>
</dbReference>
<dbReference type="InterPro" id="IPR009080">
    <property type="entry name" value="tRNAsynth_Ia_anticodon-bd"/>
</dbReference>
<dbReference type="PRINTS" id="PR01041">
    <property type="entry name" value="TRNASYNTHMET"/>
</dbReference>
<keyword evidence="5 9" id="KW-0067">ATP-binding</keyword>
<keyword evidence="6 9" id="KW-0648">Protein biosynthesis</keyword>
<dbReference type="Gene3D" id="3.40.50.620">
    <property type="entry name" value="HUPs"/>
    <property type="match status" value="1"/>
</dbReference>
<feature type="binding site" evidence="9">
    <location>
        <position position="157"/>
    </location>
    <ligand>
        <name>Zn(2+)</name>
        <dbReference type="ChEBI" id="CHEBI:29105"/>
    </ligand>
</feature>
<dbReference type="EMBL" id="LWMH01000001">
    <property type="protein sequence ID" value="KZS46416.1"/>
    <property type="molecule type" value="Genomic_DNA"/>
</dbReference>
<comment type="similarity">
    <text evidence="2 9">Belongs to the class-I aminoacyl-tRNA synthetase family. MetG type 1 subfamily.</text>
</comment>
<dbReference type="NCBIfam" id="TIGR00398">
    <property type="entry name" value="metG"/>
    <property type="match status" value="1"/>
</dbReference>
<keyword evidence="7 9" id="KW-0030">Aminoacyl-tRNA synthetase</keyword>
<dbReference type="PANTHER" id="PTHR45765">
    <property type="entry name" value="METHIONINE--TRNA LIGASE"/>
    <property type="match status" value="1"/>
</dbReference>
<dbReference type="RefSeq" id="WP_063478290.1">
    <property type="nucleotide sequence ID" value="NZ_CP147845.1"/>
</dbReference>
<protein>
    <recommendedName>
        <fullName evidence="9">Methionine--tRNA ligase</fullName>
        <ecNumber evidence="9">6.1.1.10</ecNumber>
    </recommendedName>
    <alternativeName>
        <fullName evidence="9">Methionyl-tRNA synthetase</fullName>
        <shortName evidence="9">MetRS</shortName>
    </alternativeName>
</protein>
<dbReference type="GO" id="GO:0006431">
    <property type="term" value="P:methionyl-tRNA aminoacylation"/>
    <property type="evidence" value="ECO:0007669"/>
    <property type="project" value="UniProtKB-UniRule"/>
</dbReference>
<keyword evidence="9" id="KW-0479">Metal-binding</keyword>
<evidence type="ECO:0000259" key="11">
    <source>
        <dbReference type="Pfam" id="PF19303"/>
    </source>
</evidence>
<dbReference type="GO" id="GO:0005524">
    <property type="term" value="F:ATP binding"/>
    <property type="evidence" value="ECO:0007669"/>
    <property type="project" value="UniProtKB-UniRule"/>
</dbReference>
<comment type="cofactor">
    <cofactor evidence="9">
        <name>Zn(2+)</name>
        <dbReference type="ChEBI" id="CHEBI:29105"/>
    </cofactor>
    <text evidence="9">Binds 1 zinc ion per subunit.</text>
</comment>
<dbReference type="Gene3D" id="2.20.28.20">
    <property type="entry name" value="Methionyl-tRNA synthetase, Zn-domain"/>
    <property type="match status" value="1"/>
</dbReference>
<evidence type="ECO:0000256" key="1">
    <source>
        <dbReference type="ARBA" id="ARBA00003314"/>
    </source>
</evidence>
<dbReference type="SUPFAM" id="SSF52374">
    <property type="entry name" value="Nucleotidylyl transferase"/>
    <property type="match status" value="1"/>
</dbReference>
<evidence type="ECO:0000256" key="8">
    <source>
        <dbReference type="ARBA" id="ARBA00047364"/>
    </source>
</evidence>
<evidence type="ECO:0000256" key="4">
    <source>
        <dbReference type="ARBA" id="ARBA00022741"/>
    </source>
</evidence>
<dbReference type="Pfam" id="PF09334">
    <property type="entry name" value="tRNA-synt_1g"/>
    <property type="match status" value="1"/>
</dbReference>
<evidence type="ECO:0000256" key="3">
    <source>
        <dbReference type="ARBA" id="ARBA00022598"/>
    </source>
</evidence>
<dbReference type="InterPro" id="IPR014758">
    <property type="entry name" value="Met-tRNA_synth"/>
</dbReference>
<keyword evidence="9" id="KW-0963">Cytoplasm</keyword>
<dbReference type="OrthoDB" id="9810191at2"/>
<dbReference type="SUPFAM" id="SSF57770">
    <property type="entry name" value="Methionyl-tRNA synthetase (MetRS), Zn-domain"/>
    <property type="match status" value="1"/>
</dbReference>
<dbReference type="InterPro" id="IPR029038">
    <property type="entry name" value="MetRS_Zn"/>
</dbReference>
<evidence type="ECO:0000256" key="5">
    <source>
        <dbReference type="ARBA" id="ARBA00022840"/>
    </source>
</evidence>
<comment type="catalytic activity">
    <reaction evidence="8 9">
        <text>tRNA(Met) + L-methionine + ATP = L-methionyl-tRNA(Met) + AMP + diphosphate</text>
        <dbReference type="Rhea" id="RHEA:13481"/>
        <dbReference type="Rhea" id="RHEA-COMP:9667"/>
        <dbReference type="Rhea" id="RHEA-COMP:9698"/>
        <dbReference type="ChEBI" id="CHEBI:30616"/>
        <dbReference type="ChEBI" id="CHEBI:33019"/>
        <dbReference type="ChEBI" id="CHEBI:57844"/>
        <dbReference type="ChEBI" id="CHEBI:78442"/>
        <dbReference type="ChEBI" id="CHEBI:78530"/>
        <dbReference type="ChEBI" id="CHEBI:456215"/>
        <dbReference type="EC" id="6.1.1.10"/>
    </reaction>
</comment>
<dbReference type="GO" id="GO:0004825">
    <property type="term" value="F:methionine-tRNA ligase activity"/>
    <property type="evidence" value="ECO:0007669"/>
    <property type="project" value="UniProtKB-UniRule"/>
</dbReference>
<evidence type="ECO:0000256" key="9">
    <source>
        <dbReference type="HAMAP-Rule" id="MF_00098"/>
    </source>
</evidence>
<dbReference type="HAMAP" id="MF_00098">
    <property type="entry name" value="Met_tRNA_synth_type1"/>
    <property type="match status" value="1"/>
</dbReference>
<accession>A0A163J7J6</accession>
<dbReference type="GeneID" id="97558274"/>
<evidence type="ECO:0000313" key="13">
    <source>
        <dbReference type="Proteomes" id="UP000076796"/>
    </source>
</evidence>
<evidence type="ECO:0000313" key="12">
    <source>
        <dbReference type="EMBL" id="KZS46416.1"/>
    </source>
</evidence>
<name>A0A163J7J6_9BACL</name>
<comment type="subcellular location">
    <subcellularLocation>
        <location evidence="9">Cytoplasm</location>
    </subcellularLocation>
</comment>
<feature type="domain" description="Methionyl-tRNA synthetase anticodon-binding" evidence="11">
    <location>
        <begin position="447"/>
        <end position="543"/>
    </location>
</feature>
<dbReference type="InterPro" id="IPR014729">
    <property type="entry name" value="Rossmann-like_a/b/a_fold"/>
</dbReference>
<dbReference type="GO" id="GO:0046872">
    <property type="term" value="F:metal ion binding"/>
    <property type="evidence" value="ECO:0007669"/>
    <property type="project" value="UniProtKB-KW"/>
</dbReference>
<dbReference type="STRING" id="59843.A3958_10640"/>
<dbReference type="CDD" id="cd07957">
    <property type="entry name" value="Anticodon_Ia_Met"/>
    <property type="match status" value="1"/>
</dbReference>
<keyword evidence="4 9" id="KW-0547">Nucleotide-binding</keyword>
<dbReference type="EC" id="6.1.1.10" evidence="9"/>
<feature type="domain" description="Methionyl/Leucyl tRNA synthetase" evidence="10">
    <location>
        <begin position="5"/>
        <end position="394"/>
    </location>
</feature>
<dbReference type="Gene3D" id="1.10.730.10">
    <property type="entry name" value="Isoleucyl-tRNA Synthetase, Domain 1"/>
    <property type="match status" value="1"/>
</dbReference>
<reference evidence="12" key="1">
    <citation type="journal article" date="2016" name="Genome Announc.">
        <title>Draft genomes of two strains of Paenibacillus glucanolyticus with capability to degrade lignocellulose.</title>
        <authorList>
            <person name="Mathews S.L."/>
            <person name="Pawlak J."/>
            <person name="Grunden A.M."/>
        </authorList>
    </citation>
    <scope>NUCLEOTIDE SEQUENCE [LARGE SCALE GENOMIC DNA]</scope>
    <source>
        <strain evidence="12">SLM1</strain>
    </source>
</reference>
<dbReference type="Proteomes" id="UP000076796">
    <property type="component" value="Unassembled WGS sequence"/>
</dbReference>
<feature type="binding site" evidence="9">
    <location>
        <position position="333"/>
    </location>
    <ligand>
        <name>ATP</name>
        <dbReference type="ChEBI" id="CHEBI:30616"/>
    </ligand>
</feature>
<feature type="binding site" evidence="9">
    <location>
        <position position="154"/>
    </location>
    <ligand>
        <name>Zn(2+)</name>
        <dbReference type="ChEBI" id="CHEBI:29105"/>
    </ligand>
</feature>
<comment type="caution">
    <text evidence="9">Lacks conserved residue(s) required for the propagation of feature annotation.</text>
</comment>
<dbReference type="Pfam" id="PF19303">
    <property type="entry name" value="Anticodon_3"/>
    <property type="match status" value="1"/>
</dbReference>
<dbReference type="GO" id="GO:0005829">
    <property type="term" value="C:cytosol"/>
    <property type="evidence" value="ECO:0007669"/>
    <property type="project" value="TreeGrafter"/>
</dbReference>
<organism evidence="12 13">
    <name type="scientific">Paenibacillus glucanolyticus</name>
    <dbReference type="NCBI Taxonomy" id="59843"/>
    <lineage>
        <taxon>Bacteria</taxon>
        <taxon>Bacillati</taxon>
        <taxon>Bacillota</taxon>
        <taxon>Bacilli</taxon>
        <taxon>Bacillales</taxon>
        <taxon>Paenibacillaceae</taxon>
        <taxon>Paenibacillus</taxon>
    </lineage>
</organism>
<feature type="short sequence motif" description="'KMSKS' region" evidence="9">
    <location>
        <begin position="330"/>
        <end position="334"/>
    </location>
</feature>
<dbReference type="CDD" id="cd00814">
    <property type="entry name" value="MetRS_core"/>
    <property type="match status" value="1"/>
</dbReference>
<feature type="binding site" evidence="9">
    <location>
        <position position="142"/>
    </location>
    <ligand>
        <name>Zn(2+)</name>
        <dbReference type="ChEBI" id="CHEBI:29105"/>
    </ligand>
</feature>
<dbReference type="SUPFAM" id="SSF47323">
    <property type="entry name" value="Anticodon-binding domain of a subclass of class I aminoacyl-tRNA synthetases"/>
    <property type="match status" value="1"/>
</dbReference>
<dbReference type="InterPro" id="IPR033911">
    <property type="entry name" value="MetRS_core"/>
</dbReference>
<comment type="caution">
    <text evidence="12">The sequence shown here is derived from an EMBL/GenBank/DDBJ whole genome shotgun (WGS) entry which is preliminary data.</text>
</comment>
<sequence length="546" mass="62630">MTNIFIGGAWPYANGSLHLGRLASLLPGDVLARYFRAKGEQVLYVSGSDCHGTPVAVQAIQEGVTPRDIADRYHGEFAKCFEQLGFSYDLYTRTDQEFHHGVVQELFLKLLDNGHLYRKTIQQTYCETDRRFLPDRYVEGDCPVCGSRARGDQCDVCSTLLDPSDLSNRACKICGNPPVERPTEHYYVSLSHFQAELTDDLNNAKGWRENAIQLTRRYLEEGLVDRAATRDLTWGVDVPVPGFEDKKIYVWIEAVSGYLSASKQWAAETGGDWESFWLKEREDITAYYVHGKDNIPFHTLIWPALLKGAGGLHVPDRIISCEYMTLEGKKFSTSRNWAIWVPDLLSRYQPDSIRYFLIANGPEKRDTDFSWREFIHSHNGELLGAFGNLVNRTLVFVNKSFDGKVPEGRITEEWQRRMESLYREAGTLIEEGRLKETLELIFSTVRHANKYFDERKPWIQVKEDREACGDTLFTCVQIIANLTNLLQPFIPFSCDKIRGFLSLKPAAWNWCNVPAGEPLHHVELLFERIDTSRIEEETRRLEGLSF</sequence>
<comment type="subunit">
    <text evidence="9">Monomer.</text>
</comment>
<comment type="function">
    <text evidence="1 9">Is required not only for elongation of protein synthesis but also for the initiation of all mRNA translation through initiator tRNA(fMet) aminoacylation.</text>
</comment>
<keyword evidence="13" id="KW-1185">Reference proteome</keyword>
<keyword evidence="9" id="KW-0862">Zinc</keyword>
<evidence type="ECO:0000256" key="6">
    <source>
        <dbReference type="ARBA" id="ARBA00022917"/>
    </source>
</evidence>
<dbReference type="PANTHER" id="PTHR45765:SF1">
    <property type="entry name" value="METHIONINE--TRNA LIGASE, CYTOPLASMIC"/>
    <property type="match status" value="1"/>
</dbReference>
<dbReference type="InterPro" id="IPR015413">
    <property type="entry name" value="Methionyl/Leucyl_tRNA_Synth"/>
</dbReference>
<proteinExistence type="inferred from homology"/>
<gene>
    <name evidence="9" type="primary">metG</name>
    <name evidence="12" type="ORF">AWU65_11060</name>
</gene>
<keyword evidence="3 9" id="KW-0436">Ligase</keyword>
<dbReference type="InterPro" id="IPR023458">
    <property type="entry name" value="Met-tRNA_ligase_1"/>
</dbReference>
<evidence type="ECO:0000256" key="2">
    <source>
        <dbReference type="ARBA" id="ARBA00008258"/>
    </source>
</evidence>
<dbReference type="AlphaFoldDB" id="A0A163J7J6"/>
<feature type="binding site" evidence="9">
    <location>
        <position position="145"/>
    </location>
    <ligand>
        <name>Zn(2+)</name>
        <dbReference type="ChEBI" id="CHEBI:29105"/>
    </ligand>
</feature>
<evidence type="ECO:0000259" key="10">
    <source>
        <dbReference type="Pfam" id="PF09334"/>
    </source>
</evidence>